<dbReference type="AlphaFoldDB" id="X1VLN1"/>
<dbReference type="EMBL" id="BARW01029416">
    <property type="protein sequence ID" value="GAJ09235.1"/>
    <property type="molecule type" value="Genomic_DNA"/>
</dbReference>
<name>X1VLN1_9ZZZZ</name>
<feature type="non-terminal residue" evidence="1">
    <location>
        <position position="1"/>
    </location>
</feature>
<reference evidence="1" key="1">
    <citation type="journal article" date="2014" name="Front. Microbiol.">
        <title>High frequency of phylogenetically diverse reductive dehalogenase-homologous genes in deep subseafloor sedimentary metagenomes.</title>
        <authorList>
            <person name="Kawai M."/>
            <person name="Futagami T."/>
            <person name="Toyoda A."/>
            <person name="Takaki Y."/>
            <person name="Nishi S."/>
            <person name="Hori S."/>
            <person name="Arai W."/>
            <person name="Tsubouchi T."/>
            <person name="Morono Y."/>
            <person name="Uchiyama I."/>
            <person name="Ito T."/>
            <person name="Fujiyama A."/>
            <person name="Inagaki F."/>
            <person name="Takami H."/>
        </authorList>
    </citation>
    <scope>NUCLEOTIDE SEQUENCE</scope>
    <source>
        <strain evidence="1">Expedition CK06-06</strain>
    </source>
</reference>
<accession>X1VLN1</accession>
<organism evidence="1">
    <name type="scientific">marine sediment metagenome</name>
    <dbReference type="NCBI Taxonomy" id="412755"/>
    <lineage>
        <taxon>unclassified sequences</taxon>
        <taxon>metagenomes</taxon>
        <taxon>ecological metagenomes</taxon>
    </lineage>
</organism>
<proteinExistence type="predicted"/>
<comment type="caution">
    <text evidence="1">The sequence shown here is derived from an EMBL/GenBank/DDBJ whole genome shotgun (WGS) entry which is preliminary data.</text>
</comment>
<protein>
    <submittedName>
        <fullName evidence="1">Uncharacterized protein</fullName>
    </submittedName>
</protein>
<sequence length="41" mass="4961">PDIFGIDLFYKNYQVLCITFNLWSYTDRKSPKNPKSHFSIY</sequence>
<gene>
    <name evidence="1" type="ORF">S12H4_47272</name>
</gene>
<evidence type="ECO:0000313" key="1">
    <source>
        <dbReference type="EMBL" id="GAJ09235.1"/>
    </source>
</evidence>